<comment type="caution">
    <text evidence="1">The sequence shown here is derived from an EMBL/GenBank/DDBJ whole genome shotgun (WGS) entry which is preliminary data.</text>
</comment>
<evidence type="ECO:0000313" key="1">
    <source>
        <dbReference type="EMBL" id="ETP04728.1"/>
    </source>
</evidence>
<dbReference type="EMBL" id="ANIX01003715">
    <property type="protein sequence ID" value="ETP04728.1"/>
    <property type="molecule type" value="Genomic_DNA"/>
</dbReference>
<sequence length="149" mass="16350">MPLDGACVCTIGTFNNTEPQSRCTRCTLDRAVGTIDSMTSDTVNEVAIDLSSAATGSASTTTSNATVTNSASPTTNCVSIVTDEYHVISVHPNSASTQRYICSWEPRFKLKEDSFEEEMGLADRWKALSVSLFETFWRKMMLAWDCLGR</sequence>
<gene>
    <name evidence="1" type="ORF">F441_18560</name>
</gene>
<dbReference type="Proteomes" id="UP000018958">
    <property type="component" value="Unassembled WGS sequence"/>
</dbReference>
<name>W2W421_PHYNI</name>
<proteinExistence type="predicted"/>
<evidence type="ECO:0000313" key="2">
    <source>
        <dbReference type="Proteomes" id="UP000018958"/>
    </source>
</evidence>
<accession>W2W421</accession>
<reference evidence="1 2" key="1">
    <citation type="submission" date="2013-11" db="EMBL/GenBank/DDBJ databases">
        <title>The Genome Sequence of Phytophthora parasitica CJ01A1.</title>
        <authorList>
            <consortium name="The Broad Institute Genomics Platform"/>
            <person name="Russ C."/>
            <person name="Tyler B."/>
            <person name="Panabieres F."/>
            <person name="Shan W."/>
            <person name="Tripathy S."/>
            <person name="Grunwald N."/>
            <person name="Machado M."/>
            <person name="Johnson C.S."/>
            <person name="Walker B."/>
            <person name="Young S.K."/>
            <person name="Zeng Q."/>
            <person name="Gargeya S."/>
            <person name="Fitzgerald M."/>
            <person name="Haas B."/>
            <person name="Abouelleil A."/>
            <person name="Allen A.W."/>
            <person name="Alvarado L."/>
            <person name="Arachchi H.M."/>
            <person name="Berlin A.M."/>
            <person name="Chapman S.B."/>
            <person name="Gainer-Dewar J."/>
            <person name="Goldberg J."/>
            <person name="Griggs A."/>
            <person name="Gujja S."/>
            <person name="Hansen M."/>
            <person name="Howarth C."/>
            <person name="Imamovic A."/>
            <person name="Ireland A."/>
            <person name="Larimer J."/>
            <person name="McCowan C."/>
            <person name="Murphy C."/>
            <person name="Pearson M."/>
            <person name="Poon T.W."/>
            <person name="Priest M."/>
            <person name="Roberts A."/>
            <person name="Saif S."/>
            <person name="Shea T."/>
            <person name="Sisk P."/>
            <person name="Sykes S."/>
            <person name="Wortman J."/>
            <person name="Nusbaum C."/>
            <person name="Birren B."/>
        </authorList>
    </citation>
    <scope>NUCLEOTIDE SEQUENCE [LARGE SCALE GENOMIC DNA]</scope>
    <source>
        <strain evidence="1 2">CJ01A1</strain>
    </source>
</reference>
<dbReference type="AlphaFoldDB" id="W2W421"/>
<protein>
    <submittedName>
        <fullName evidence="1">Uncharacterized protein</fullName>
    </submittedName>
</protein>
<organism evidence="1 2">
    <name type="scientific">Phytophthora nicotianae CJ01A1</name>
    <dbReference type="NCBI Taxonomy" id="1317063"/>
    <lineage>
        <taxon>Eukaryota</taxon>
        <taxon>Sar</taxon>
        <taxon>Stramenopiles</taxon>
        <taxon>Oomycota</taxon>
        <taxon>Peronosporomycetes</taxon>
        <taxon>Peronosporales</taxon>
        <taxon>Peronosporaceae</taxon>
        <taxon>Phytophthora</taxon>
    </lineage>
</organism>